<feature type="compositionally biased region" description="Low complexity" evidence="1">
    <location>
        <begin position="59"/>
        <end position="81"/>
    </location>
</feature>
<protein>
    <submittedName>
        <fullName evidence="2">Uncharacterized protein</fullName>
    </submittedName>
</protein>
<dbReference type="Proteomes" id="UP000247409">
    <property type="component" value="Unassembled WGS sequence"/>
</dbReference>
<keyword evidence="3" id="KW-1185">Reference proteome</keyword>
<comment type="caution">
    <text evidence="2">The sequence shown here is derived from an EMBL/GenBank/DDBJ whole genome shotgun (WGS) entry which is preliminary data.</text>
</comment>
<name>A0A2V3IIK1_9FLOR</name>
<dbReference type="AlphaFoldDB" id="A0A2V3IIK1"/>
<evidence type="ECO:0000313" key="2">
    <source>
        <dbReference type="EMBL" id="PXF40950.1"/>
    </source>
</evidence>
<sequence length="93" mass="9860">MSRPPSQDPRPHKPYPPAKPNIKPGDVKNIIPAANKKYLAMSTLGESSHSNTTETKMPATSSTSGQSSSSQQFGSSSSAKSSSDKPKKQNKMA</sequence>
<organism evidence="2 3">
    <name type="scientific">Gracilariopsis chorda</name>
    <dbReference type="NCBI Taxonomy" id="448386"/>
    <lineage>
        <taxon>Eukaryota</taxon>
        <taxon>Rhodophyta</taxon>
        <taxon>Florideophyceae</taxon>
        <taxon>Rhodymeniophycidae</taxon>
        <taxon>Gracilariales</taxon>
        <taxon>Gracilariaceae</taxon>
        <taxon>Gracilariopsis</taxon>
    </lineage>
</organism>
<dbReference type="EMBL" id="NBIV01000250">
    <property type="protein sequence ID" value="PXF40950.1"/>
    <property type="molecule type" value="Genomic_DNA"/>
</dbReference>
<reference evidence="2 3" key="1">
    <citation type="journal article" date="2018" name="Mol. Biol. Evol.">
        <title>Analysis of the draft genome of the red seaweed Gracilariopsis chorda provides insights into genome size evolution in Rhodophyta.</title>
        <authorList>
            <person name="Lee J."/>
            <person name="Yang E.C."/>
            <person name="Graf L."/>
            <person name="Yang J.H."/>
            <person name="Qiu H."/>
            <person name="Zel Zion U."/>
            <person name="Chan C.X."/>
            <person name="Stephens T.G."/>
            <person name="Weber A.P.M."/>
            <person name="Boo G.H."/>
            <person name="Boo S.M."/>
            <person name="Kim K.M."/>
            <person name="Shin Y."/>
            <person name="Jung M."/>
            <person name="Lee S.J."/>
            <person name="Yim H.S."/>
            <person name="Lee J.H."/>
            <person name="Bhattacharya D."/>
            <person name="Yoon H.S."/>
        </authorList>
    </citation>
    <scope>NUCLEOTIDE SEQUENCE [LARGE SCALE GENOMIC DNA]</scope>
    <source>
        <strain evidence="2 3">SKKU-2015</strain>
        <tissue evidence="2">Whole body</tissue>
    </source>
</reference>
<gene>
    <name evidence="2" type="ORF">BWQ96_09345</name>
</gene>
<evidence type="ECO:0000256" key="1">
    <source>
        <dbReference type="SAM" id="MobiDB-lite"/>
    </source>
</evidence>
<accession>A0A2V3IIK1</accession>
<evidence type="ECO:0000313" key="3">
    <source>
        <dbReference type="Proteomes" id="UP000247409"/>
    </source>
</evidence>
<feature type="compositionally biased region" description="Polar residues" evidence="1">
    <location>
        <begin position="44"/>
        <end position="55"/>
    </location>
</feature>
<feature type="region of interest" description="Disordered" evidence="1">
    <location>
        <begin position="1"/>
        <end position="93"/>
    </location>
</feature>
<proteinExistence type="predicted"/>